<evidence type="ECO:0000256" key="3">
    <source>
        <dbReference type="ARBA" id="ARBA00022737"/>
    </source>
</evidence>
<comment type="caution">
    <text evidence="8">The sequence shown here is derived from an EMBL/GenBank/DDBJ whole genome shotgun (WGS) entry which is preliminary data.</text>
</comment>
<feature type="repeat" description="TPR" evidence="5">
    <location>
        <begin position="7"/>
        <end position="40"/>
    </location>
</feature>
<protein>
    <submittedName>
        <fullName evidence="8">Tpr repeat protein</fullName>
    </submittedName>
</protein>
<dbReference type="FunFam" id="1.25.40.10:FF:000027">
    <property type="entry name" value="stress-induced-phosphoprotein 1 isoform X1"/>
    <property type="match status" value="1"/>
</dbReference>
<dbReference type="FunFam" id="1.25.40.10:FF:000020">
    <property type="entry name" value="Stress-induced phosphoprotein 1"/>
    <property type="match status" value="1"/>
</dbReference>
<feature type="repeat" description="TPR" evidence="5">
    <location>
        <begin position="447"/>
        <end position="480"/>
    </location>
</feature>
<dbReference type="GO" id="GO:0051879">
    <property type="term" value="F:Hsp90 protein binding"/>
    <property type="evidence" value="ECO:0007669"/>
    <property type="project" value="TreeGrafter"/>
</dbReference>
<reference evidence="8 9" key="1">
    <citation type="submission" date="2016-05" db="EMBL/GenBank/DDBJ databases">
        <title>First whole genome sequencing of Entamoeba histolytica HM1:IMSS-clone-6.</title>
        <authorList>
            <person name="Mukherjee Avik.K."/>
            <person name="Izumyama S."/>
            <person name="Nakada-Tsukui K."/>
            <person name="Nozaki T."/>
        </authorList>
    </citation>
    <scope>NUCLEOTIDE SEQUENCE [LARGE SCALE GENOMIC DNA]</scope>
    <source>
        <strain evidence="8 9">HM1:IMSS clone 6</strain>
    </source>
</reference>
<evidence type="ECO:0000256" key="2">
    <source>
        <dbReference type="ARBA" id="ARBA00022490"/>
    </source>
</evidence>
<sequence length="564" mass="65447">MSNKQLSEAAKARGTQAFKDQKFEEAIKEYTEAIKYDETNGVLYSNRSACYASLEQFEKALEDANKTIEYKPDWSRGYSRKAFALLKLERYEEAEEVCNSGLKIDPENQMLKDILDEVYEKKVPFNVNEMWKNWRVKLAANPKTASYLNDPVFVSKIEKIAADPKTLQTEMNDVRITEAMIVLMGIDMNNFKPQEQEHTNTPMEEEKPKDTPKTEEKKMEEETPKKEETQPMEEVSPEDIKKKEAQQQKEKGNELYKQKKFNEAMECYDKAIELDPSDLTFKLNKSAVFLEMEKYDECIKLCNELLDEYKEQRIYTQNAKLFMRIGNAYFKQDKYTEALDFYKKSCTEKRTEEILNKIKITEKKKEAKEQQEYFSVEKGEEARAKGSAFFKEQNFPEAIKCYTEAIKRNPNDHLAYSNRAAAYQKLGEHPYAIKDAEMCIKIKPDFIKGYNRKAFSHFCMKEYNKALTEYERALKIDPNNAEATSGITTVQNAIMGTSNAETDEERLRHAMADPEIQSILTDPMMRNILDDMGKNPASATKYLQDPEVRSRIEKLIAAGIIKTA</sequence>
<keyword evidence="4 5" id="KW-0802">TPR repeat</keyword>
<evidence type="ECO:0000256" key="1">
    <source>
        <dbReference type="ARBA" id="ARBA00004496"/>
    </source>
</evidence>
<dbReference type="SMART" id="SM00727">
    <property type="entry name" value="STI1"/>
    <property type="match status" value="2"/>
</dbReference>
<dbReference type="EMBL" id="BDEQ01000001">
    <property type="protein sequence ID" value="GAT92341.1"/>
    <property type="molecule type" value="Genomic_DNA"/>
</dbReference>
<evidence type="ECO:0000313" key="8">
    <source>
        <dbReference type="EMBL" id="GAT92341.1"/>
    </source>
</evidence>
<dbReference type="PANTHER" id="PTHR22904">
    <property type="entry name" value="TPR REPEAT CONTAINING PROTEIN"/>
    <property type="match status" value="1"/>
</dbReference>
<dbReference type="InterPro" id="IPR006636">
    <property type="entry name" value="STI1_HS-bd"/>
</dbReference>
<dbReference type="Pfam" id="PF13181">
    <property type="entry name" value="TPR_8"/>
    <property type="match status" value="2"/>
</dbReference>
<evidence type="ECO:0000256" key="4">
    <source>
        <dbReference type="ARBA" id="ARBA00022803"/>
    </source>
</evidence>
<dbReference type="GO" id="GO:0005737">
    <property type="term" value="C:cytoplasm"/>
    <property type="evidence" value="ECO:0007669"/>
    <property type="project" value="UniProtKB-SubCell"/>
</dbReference>
<dbReference type="VEuPathDB" id="AmoebaDB:EHI_023300"/>
<feature type="repeat" description="TPR" evidence="5">
    <location>
        <begin position="319"/>
        <end position="352"/>
    </location>
</feature>
<dbReference type="InterPro" id="IPR041243">
    <property type="entry name" value="STI1/HOP_DP"/>
</dbReference>
<dbReference type="VEuPathDB" id="AmoebaDB:KM1_006400"/>
<organism evidence="8 9">
    <name type="scientific">Entamoeba histolytica</name>
    <dbReference type="NCBI Taxonomy" id="5759"/>
    <lineage>
        <taxon>Eukaryota</taxon>
        <taxon>Amoebozoa</taxon>
        <taxon>Evosea</taxon>
        <taxon>Archamoebae</taxon>
        <taxon>Mastigamoebida</taxon>
        <taxon>Entamoebidae</taxon>
        <taxon>Entamoeba</taxon>
    </lineage>
</organism>
<feature type="compositionally biased region" description="Basic and acidic residues" evidence="6">
    <location>
        <begin position="194"/>
        <end position="229"/>
    </location>
</feature>
<dbReference type="FunFam" id="1.10.260.100:FF:000002">
    <property type="entry name" value="Stress-induced-phosphoprotein 1 (Hsp70/Hsp90-organizing)"/>
    <property type="match status" value="1"/>
</dbReference>
<keyword evidence="3" id="KW-0677">Repeat</keyword>
<feature type="domain" description="STI1" evidence="7">
    <location>
        <begin position="513"/>
        <end position="552"/>
    </location>
</feature>
<keyword evidence="2" id="KW-0963">Cytoplasm</keyword>
<dbReference type="VEuPathDB" id="AmoebaDB:EHI8A_002880"/>
<evidence type="ECO:0000259" key="7">
    <source>
        <dbReference type="SMART" id="SM00727"/>
    </source>
</evidence>
<feature type="repeat" description="TPR" evidence="5">
    <location>
        <begin position="75"/>
        <end position="108"/>
    </location>
</feature>
<name>A0A5K1V5A9_ENTHI</name>
<dbReference type="VEuPathDB" id="AmoebaDB:EHI5A_014660"/>
<dbReference type="Pfam" id="PF00515">
    <property type="entry name" value="TPR_1"/>
    <property type="match status" value="2"/>
</dbReference>
<feature type="repeat" description="TPR" evidence="5">
    <location>
        <begin position="245"/>
        <end position="278"/>
    </location>
</feature>
<accession>A0A5K1V5A9</accession>
<dbReference type="Gene3D" id="1.10.260.100">
    <property type="match status" value="2"/>
</dbReference>
<dbReference type="Pfam" id="PF17830">
    <property type="entry name" value="STI1-HOP_DP"/>
    <property type="match status" value="2"/>
</dbReference>
<proteinExistence type="predicted"/>
<dbReference type="Pfam" id="PF13414">
    <property type="entry name" value="TPR_11"/>
    <property type="match status" value="1"/>
</dbReference>
<feature type="region of interest" description="Disordered" evidence="6">
    <location>
        <begin position="193"/>
        <end position="253"/>
    </location>
</feature>
<dbReference type="Proteomes" id="UP000078387">
    <property type="component" value="Unassembled WGS sequence"/>
</dbReference>
<dbReference type="Gene3D" id="1.25.40.10">
    <property type="entry name" value="Tetratricopeptide repeat domain"/>
    <property type="match status" value="3"/>
</dbReference>
<feature type="compositionally biased region" description="Basic and acidic residues" evidence="6">
    <location>
        <begin position="238"/>
        <end position="253"/>
    </location>
</feature>
<dbReference type="PANTHER" id="PTHR22904:SF523">
    <property type="entry name" value="STRESS-INDUCED-PHOSPHOPROTEIN 1"/>
    <property type="match status" value="1"/>
</dbReference>
<dbReference type="PROSITE" id="PS50005">
    <property type="entry name" value="TPR"/>
    <property type="match status" value="7"/>
</dbReference>
<evidence type="ECO:0000313" key="9">
    <source>
        <dbReference type="Proteomes" id="UP000078387"/>
    </source>
</evidence>
<comment type="subcellular location">
    <subcellularLocation>
        <location evidence="1">Cytoplasm</location>
    </subcellularLocation>
</comment>
<feature type="repeat" description="TPR" evidence="5">
    <location>
        <begin position="41"/>
        <end position="74"/>
    </location>
</feature>
<dbReference type="InterPro" id="IPR019734">
    <property type="entry name" value="TPR_rpt"/>
</dbReference>
<dbReference type="AlphaFoldDB" id="A0A5K1V5A9"/>
<evidence type="ECO:0000256" key="5">
    <source>
        <dbReference type="PROSITE-ProRule" id="PRU00339"/>
    </source>
</evidence>
<dbReference type="InterPro" id="IPR011990">
    <property type="entry name" value="TPR-like_helical_dom_sf"/>
</dbReference>
<feature type="repeat" description="TPR" evidence="5">
    <location>
        <begin position="379"/>
        <end position="412"/>
    </location>
</feature>
<dbReference type="FunFam" id="1.25.40.10:FF:000010">
    <property type="entry name" value="Stress-induced phosphoprotein 1"/>
    <property type="match status" value="1"/>
</dbReference>
<dbReference type="SUPFAM" id="SSF48452">
    <property type="entry name" value="TPR-like"/>
    <property type="match status" value="3"/>
</dbReference>
<dbReference type="SMART" id="SM00028">
    <property type="entry name" value="TPR"/>
    <property type="match status" value="9"/>
</dbReference>
<feature type="domain" description="STI1" evidence="7">
    <location>
        <begin position="141"/>
        <end position="180"/>
    </location>
</feature>
<evidence type="ECO:0000256" key="6">
    <source>
        <dbReference type="SAM" id="MobiDB-lite"/>
    </source>
</evidence>
<dbReference type="VEuPathDB" id="AmoebaDB:EHI7A_004590"/>
<gene>
    <name evidence="8" type="ORF">CL6EHI_023300</name>
</gene>
<dbReference type="OMA" id="MYSAREN"/>